<evidence type="ECO:0000256" key="13">
    <source>
        <dbReference type="ARBA" id="ARBA00023012"/>
    </source>
</evidence>
<evidence type="ECO:0000256" key="9">
    <source>
        <dbReference type="ARBA" id="ARBA00022741"/>
    </source>
</evidence>
<name>A0ABQ5U3D8_9PROT</name>
<keyword evidence="7" id="KW-0808">Transferase</keyword>
<evidence type="ECO:0000313" key="19">
    <source>
        <dbReference type="Proteomes" id="UP001161409"/>
    </source>
</evidence>
<dbReference type="PROSITE" id="PS50885">
    <property type="entry name" value="HAMP"/>
    <property type="match status" value="1"/>
</dbReference>
<dbReference type="SUPFAM" id="SSF47384">
    <property type="entry name" value="Homodimeric domain of signal transducing histidine kinase"/>
    <property type="match status" value="1"/>
</dbReference>
<sequence length="446" mass="50440">MKVRVLKFNFLKKLMPRTLFARSLLIVVLPIIFLQILVTYIFYERHWDDVARRLAQGVAGEVAAVISLTDRFPGEEAEASILGMARTQMRLAISFEKGERLSIPAGTQEHYGFLERHLARALHESLPGRDFTIRNNDRLESMVIRVQLPNDVLQVIVRDKRLFSTTTYIFVMWMVGISLALLGIALIFLRNQMRPIRQLAYAAEKFGKGQDVEDFKPSGAQEIRLASKAFHDMKHRILRQITQRTEMLAGVSHDLRTPLTRMKLQLEMMGQDEATKSLQGDVEDMRNMVEGYLSFARGQEAEAVQTVNLSDLIQEVVENGRRQGMDITLTCASNITANVRPNSFKRCLTNLTENARRYANHVWIDAKDTRNLAYITVDDDGPGIPASQRGKVFKPFYRMDTSRNSETGGSGLGMTIARDVVHGHGGQIRLGDSPQGGLRVELLFPH</sequence>
<keyword evidence="6" id="KW-0597">Phosphoprotein</keyword>
<dbReference type="Pfam" id="PF02518">
    <property type="entry name" value="HATPase_c"/>
    <property type="match status" value="1"/>
</dbReference>
<keyword evidence="11" id="KW-0067">ATP-binding</keyword>
<dbReference type="SMART" id="SM00304">
    <property type="entry name" value="HAMP"/>
    <property type="match status" value="1"/>
</dbReference>
<evidence type="ECO:0000256" key="2">
    <source>
        <dbReference type="ARBA" id="ARBA00004429"/>
    </source>
</evidence>
<dbReference type="CDD" id="cd06225">
    <property type="entry name" value="HAMP"/>
    <property type="match status" value="1"/>
</dbReference>
<dbReference type="Proteomes" id="UP001161409">
    <property type="component" value="Unassembled WGS sequence"/>
</dbReference>
<dbReference type="InterPro" id="IPR036097">
    <property type="entry name" value="HisK_dim/P_sf"/>
</dbReference>
<feature type="transmembrane region" description="Helical" evidence="15">
    <location>
        <begin position="20"/>
        <end position="43"/>
    </location>
</feature>
<dbReference type="RefSeq" id="WP_169560294.1">
    <property type="nucleotide sequence ID" value="NZ_BSNF01000006.1"/>
</dbReference>
<comment type="caution">
    <text evidence="18">The sequence shown here is derived from an EMBL/GenBank/DDBJ whole genome shotgun (WGS) entry which is preliminary data.</text>
</comment>
<feature type="transmembrane region" description="Helical" evidence="15">
    <location>
        <begin position="168"/>
        <end position="189"/>
    </location>
</feature>
<comment type="subcellular location">
    <subcellularLocation>
        <location evidence="2">Cell inner membrane</location>
        <topology evidence="2">Multi-pass membrane protein</topology>
    </subcellularLocation>
</comment>
<keyword evidence="12 15" id="KW-1133">Transmembrane helix</keyword>
<dbReference type="GO" id="GO:0016301">
    <property type="term" value="F:kinase activity"/>
    <property type="evidence" value="ECO:0007669"/>
    <property type="project" value="UniProtKB-KW"/>
</dbReference>
<dbReference type="InterPro" id="IPR036890">
    <property type="entry name" value="HATPase_C_sf"/>
</dbReference>
<dbReference type="EC" id="2.7.13.3" evidence="3"/>
<dbReference type="PANTHER" id="PTHR44936">
    <property type="entry name" value="SENSOR PROTEIN CREC"/>
    <property type="match status" value="1"/>
</dbReference>
<proteinExistence type="predicted"/>
<dbReference type="Gene3D" id="3.30.565.10">
    <property type="entry name" value="Histidine kinase-like ATPase, C-terminal domain"/>
    <property type="match status" value="1"/>
</dbReference>
<evidence type="ECO:0000256" key="4">
    <source>
        <dbReference type="ARBA" id="ARBA00022475"/>
    </source>
</evidence>
<dbReference type="EMBL" id="BSNF01000006">
    <property type="protein sequence ID" value="GLQ06238.1"/>
    <property type="molecule type" value="Genomic_DNA"/>
</dbReference>
<dbReference type="SUPFAM" id="SSF55874">
    <property type="entry name" value="ATPase domain of HSP90 chaperone/DNA topoisomerase II/histidine kinase"/>
    <property type="match status" value="1"/>
</dbReference>
<dbReference type="SMART" id="SM00387">
    <property type="entry name" value="HATPase_c"/>
    <property type="match status" value="1"/>
</dbReference>
<evidence type="ECO:0000256" key="15">
    <source>
        <dbReference type="SAM" id="Phobius"/>
    </source>
</evidence>
<dbReference type="Gene3D" id="1.10.287.130">
    <property type="match status" value="1"/>
</dbReference>
<comment type="catalytic activity">
    <reaction evidence="1">
        <text>ATP + protein L-histidine = ADP + protein N-phospho-L-histidine.</text>
        <dbReference type="EC" id="2.7.13.3"/>
    </reaction>
</comment>
<dbReference type="CDD" id="cd00082">
    <property type="entry name" value="HisKA"/>
    <property type="match status" value="1"/>
</dbReference>
<dbReference type="Pfam" id="PF00672">
    <property type="entry name" value="HAMP"/>
    <property type="match status" value="1"/>
</dbReference>
<evidence type="ECO:0000256" key="5">
    <source>
        <dbReference type="ARBA" id="ARBA00022519"/>
    </source>
</evidence>
<keyword evidence="19" id="KW-1185">Reference proteome</keyword>
<evidence type="ECO:0000259" key="16">
    <source>
        <dbReference type="PROSITE" id="PS50109"/>
    </source>
</evidence>
<evidence type="ECO:0000256" key="1">
    <source>
        <dbReference type="ARBA" id="ARBA00000085"/>
    </source>
</evidence>
<evidence type="ECO:0000256" key="7">
    <source>
        <dbReference type="ARBA" id="ARBA00022679"/>
    </source>
</evidence>
<dbReference type="PANTHER" id="PTHR44936:SF5">
    <property type="entry name" value="SENSOR HISTIDINE KINASE ENVZ"/>
    <property type="match status" value="1"/>
</dbReference>
<evidence type="ECO:0000313" key="18">
    <source>
        <dbReference type="EMBL" id="GLQ06238.1"/>
    </source>
</evidence>
<reference evidence="18" key="1">
    <citation type="journal article" date="2014" name="Int. J. Syst. Evol. Microbiol.">
        <title>Complete genome of a new Firmicutes species belonging to the dominant human colonic microbiota ('Ruminococcus bicirculans') reveals two chromosomes and a selective capacity to utilize plant glucans.</title>
        <authorList>
            <consortium name="NISC Comparative Sequencing Program"/>
            <person name="Wegmann U."/>
            <person name="Louis P."/>
            <person name="Goesmann A."/>
            <person name="Henrissat B."/>
            <person name="Duncan S.H."/>
            <person name="Flint H.J."/>
        </authorList>
    </citation>
    <scope>NUCLEOTIDE SEQUENCE</scope>
    <source>
        <strain evidence="18">NBRC 103408</strain>
    </source>
</reference>
<evidence type="ECO:0000256" key="3">
    <source>
        <dbReference type="ARBA" id="ARBA00012438"/>
    </source>
</evidence>
<dbReference type="InterPro" id="IPR003660">
    <property type="entry name" value="HAMP_dom"/>
</dbReference>
<feature type="domain" description="HAMP" evidence="17">
    <location>
        <begin position="190"/>
        <end position="242"/>
    </location>
</feature>
<gene>
    <name evidence="18" type="ORF">GCM10007924_14590</name>
</gene>
<evidence type="ECO:0000256" key="6">
    <source>
        <dbReference type="ARBA" id="ARBA00022553"/>
    </source>
</evidence>
<organism evidence="18 19">
    <name type="scientific">Sneathiella chinensis</name>
    <dbReference type="NCBI Taxonomy" id="349750"/>
    <lineage>
        <taxon>Bacteria</taxon>
        <taxon>Pseudomonadati</taxon>
        <taxon>Pseudomonadota</taxon>
        <taxon>Alphaproteobacteria</taxon>
        <taxon>Sneathiellales</taxon>
        <taxon>Sneathiellaceae</taxon>
        <taxon>Sneathiella</taxon>
    </lineage>
</organism>
<keyword evidence="10 18" id="KW-0418">Kinase</keyword>
<keyword evidence="13" id="KW-0902">Two-component regulatory system</keyword>
<accession>A0ABQ5U3D8</accession>
<evidence type="ECO:0000256" key="10">
    <source>
        <dbReference type="ARBA" id="ARBA00022777"/>
    </source>
</evidence>
<dbReference type="InterPro" id="IPR003594">
    <property type="entry name" value="HATPase_dom"/>
</dbReference>
<dbReference type="PRINTS" id="PR00344">
    <property type="entry name" value="BCTRLSENSOR"/>
</dbReference>
<evidence type="ECO:0000256" key="14">
    <source>
        <dbReference type="ARBA" id="ARBA00023136"/>
    </source>
</evidence>
<dbReference type="InterPro" id="IPR003661">
    <property type="entry name" value="HisK_dim/P_dom"/>
</dbReference>
<dbReference type="InterPro" id="IPR005467">
    <property type="entry name" value="His_kinase_dom"/>
</dbReference>
<dbReference type="SMART" id="SM00388">
    <property type="entry name" value="HisKA"/>
    <property type="match status" value="1"/>
</dbReference>
<dbReference type="PROSITE" id="PS50109">
    <property type="entry name" value="HIS_KIN"/>
    <property type="match status" value="1"/>
</dbReference>
<keyword evidence="4" id="KW-1003">Cell membrane</keyword>
<evidence type="ECO:0000256" key="12">
    <source>
        <dbReference type="ARBA" id="ARBA00022989"/>
    </source>
</evidence>
<dbReference type="InterPro" id="IPR004358">
    <property type="entry name" value="Sig_transdc_His_kin-like_C"/>
</dbReference>
<dbReference type="InterPro" id="IPR050980">
    <property type="entry name" value="2C_sensor_his_kinase"/>
</dbReference>
<keyword evidence="5" id="KW-0997">Cell inner membrane</keyword>
<evidence type="ECO:0000256" key="11">
    <source>
        <dbReference type="ARBA" id="ARBA00022840"/>
    </source>
</evidence>
<keyword evidence="8 15" id="KW-0812">Transmembrane</keyword>
<keyword evidence="14 15" id="KW-0472">Membrane</keyword>
<protein>
    <recommendedName>
        <fullName evidence="3">histidine kinase</fullName>
        <ecNumber evidence="3">2.7.13.3</ecNumber>
    </recommendedName>
</protein>
<keyword evidence="9" id="KW-0547">Nucleotide-binding</keyword>
<evidence type="ECO:0000256" key="8">
    <source>
        <dbReference type="ARBA" id="ARBA00022692"/>
    </source>
</evidence>
<reference evidence="18" key="2">
    <citation type="submission" date="2023-01" db="EMBL/GenBank/DDBJ databases">
        <title>Draft genome sequence of Sneathiella chinensis strain NBRC 103408.</title>
        <authorList>
            <person name="Sun Q."/>
            <person name="Mori K."/>
        </authorList>
    </citation>
    <scope>NUCLEOTIDE SEQUENCE</scope>
    <source>
        <strain evidence="18">NBRC 103408</strain>
    </source>
</reference>
<evidence type="ECO:0000259" key="17">
    <source>
        <dbReference type="PROSITE" id="PS50885"/>
    </source>
</evidence>
<feature type="domain" description="Histidine kinase" evidence="16">
    <location>
        <begin position="250"/>
        <end position="446"/>
    </location>
</feature>
<dbReference type="Pfam" id="PF00512">
    <property type="entry name" value="HisKA"/>
    <property type="match status" value="1"/>
</dbReference>